<gene>
    <name evidence="1" type="ORF">HINF_LOCUS34887</name>
</gene>
<organism evidence="1 2">
    <name type="scientific">Hexamita inflata</name>
    <dbReference type="NCBI Taxonomy" id="28002"/>
    <lineage>
        <taxon>Eukaryota</taxon>
        <taxon>Metamonada</taxon>
        <taxon>Diplomonadida</taxon>
        <taxon>Hexamitidae</taxon>
        <taxon>Hexamitinae</taxon>
        <taxon>Hexamita</taxon>
    </lineage>
</organism>
<sequence length="174" mass="20466">MFTQIQINKFERVLQKIIEYLTKTNISSNEVLYQTIQKLSLKERKGIWKQIGEKIGASAAEVHDYFFNSWQLQFYEDATIHKELLKDIYTDVINSTDSTPKEAIQISIAQFQDKIPDNRCNVRKIYQLLYGLAHTIKSKQTKMNQPVVYNVYNQLTIFDNYAFQRAVDVPVQFE</sequence>
<name>A0ABP1JAD5_9EUKA</name>
<protein>
    <submittedName>
        <fullName evidence="1">Uncharacterized protein</fullName>
    </submittedName>
</protein>
<dbReference type="EMBL" id="CAXDID020000125">
    <property type="protein sequence ID" value="CAL6033274.1"/>
    <property type="molecule type" value="Genomic_DNA"/>
</dbReference>
<accession>A0ABP1JAD5</accession>
<proteinExistence type="predicted"/>
<reference evidence="1 2" key="1">
    <citation type="submission" date="2024-07" db="EMBL/GenBank/DDBJ databases">
        <authorList>
            <person name="Akdeniz Z."/>
        </authorList>
    </citation>
    <scope>NUCLEOTIDE SEQUENCE [LARGE SCALE GENOMIC DNA]</scope>
</reference>
<keyword evidence="2" id="KW-1185">Reference proteome</keyword>
<comment type="caution">
    <text evidence="1">The sequence shown here is derived from an EMBL/GenBank/DDBJ whole genome shotgun (WGS) entry which is preliminary data.</text>
</comment>
<dbReference type="Proteomes" id="UP001642409">
    <property type="component" value="Unassembled WGS sequence"/>
</dbReference>
<evidence type="ECO:0000313" key="1">
    <source>
        <dbReference type="EMBL" id="CAL6033274.1"/>
    </source>
</evidence>
<evidence type="ECO:0000313" key="2">
    <source>
        <dbReference type="Proteomes" id="UP001642409"/>
    </source>
</evidence>